<gene>
    <name evidence="1" type="ORF">PGQ11_002714</name>
</gene>
<accession>A0ABR2JIZ1</accession>
<evidence type="ECO:0000313" key="2">
    <source>
        <dbReference type="Proteomes" id="UP001390339"/>
    </source>
</evidence>
<dbReference type="EMBL" id="JAPCWZ010000002">
    <property type="protein sequence ID" value="KAK8877768.1"/>
    <property type="molecule type" value="Genomic_DNA"/>
</dbReference>
<proteinExistence type="predicted"/>
<dbReference type="Proteomes" id="UP001390339">
    <property type="component" value="Unassembled WGS sequence"/>
</dbReference>
<organism evidence="1 2">
    <name type="scientific">Apiospora arundinis</name>
    <dbReference type="NCBI Taxonomy" id="335852"/>
    <lineage>
        <taxon>Eukaryota</taxon>
        <taxon>Fungi</taxon>
        <taxon>Dikarya</taxon>
        <taxon>Ascomycota</taxon>
        <taxon>Pezizomycotina</taxon>
        <taxon>Sordariomycetes</taxon>
        <taxon>Xylariomycetidae</taxon>
        <taxon>Amphisphaeriales</taxon>
        <taxon>Apiosporaceae</taxon>
        <taxon>Apiospora</taxon>
    </lineage>
</organism>
<sequence length="274" mass="30386">MADIPDKQVGVHEVTGSPEDGVRLCAFGISTGIAVAVTGRYYKPKPATMTRARQDRFLLHASDMFLLDVDLEILEKQVQEAKEDGLIDIQAHVLAPEPYSYQAPAHRDVGHAADAGPLAPEAYVERNLFLDANADKPNEIEHRAMEDVLLGPKNPLPVLSQFLAFPGSPGTGEAPPDPAAVNEWEQHEIQHNLDVQKKLWERLFKLVRGAPVRWYKYPVCHKSDVHRWTHGMAVFGDCMVYCQSDDLNSVDGEARAIPCVEDGTEHEDSGLRCC</sequence>
<evidence type="ECO:0000313" key="1">
    <source>
        <dbReference type="EMBL" id="KAK8877768.1"/>
    </source>
</evidence>
<reference evidence="1 2" key="1">
    <citation type="journal article" date="2024" name="IMA Fungus">
        <title>Apiospora arundinis, a panoply of carbohydrate-active enzymes and secondary metabolites.</title>
        <authorList>
            <person name="Sorensen T."/>
            <person name="Petersen C."/>
            <person name="Muurmann A.T."/>
            <person name="Christiansen J.V."/>
            <person name="Brundto M.L."/>
            <person name="Overgaard C.K."/>
            <person name="Boysen A.T."/>
            <person name="Wollenberg R.D."/>
            <person name="Larsen T.O."/>
            <person name="Sorensen J.L."/>
            <person name="Nielsen K.L."/>
            <person name="Sondergaard T.E."/>
        </authorList>
    </citation>
    <scope>NUCLEOTIDE SEQUENCE [LARGE SCALE GENOMIC DNA]</scope>
    <source>
        <strain evidence="1 2">AAU 773</strain>
    </source>
</reference>
<comment type="caution">
    <text evidence="1">The sequence shown here is derived from an EMBL/GenBank/DDBJ whole genome shotgun (WGS) entry which is preliminary data.</text>
</comment>
<protein>
    <submittedName>
        <fullName evidence="1">Uncharacterized protein</fullName>
    </submittedName>
</protein>
<keyword evidence="2" id="KW-1185">Reference proteome</keyword>
<name>A0ABR2JIZ1_9PEZI</name>